<dbReference type="EMBL" id="BPLQ01003683">
    <property type="protein sequence ID" value="GIY02536.1"/>
    <property type="molecule type" value="Genomic_DNA"/>
</dbReference>
<gene>
    <name evidence="1" type="ORF">CDAR_111791</name>
</gene>
<reference evidence="1 2" key="1">
    <citation type="submission" date="2021-06" db="EMBL/GenBank/DDBJ databases">
        <title>Caerostris darwini draft genome.</title>
        <authorList>
            <person name="Kono N."/>
            <person name="Arakawa K."/>
        </authorList>
    </citation>
    <scope>NUCLEOTIDE SEQUENCE [LARGE SCALE GENOMIC DNA]</scope>
</reference>
<evidence type="ECO:0000313" key="2">
    <source>
        <dbReference type="Proteomes" id="UP001054837"/>
    </source>
</evidence>
<organism evidence="1 2">
    <name type="scientific">Caerostris darwini</name>
    <dbReference type="NCBI Taxonomy" id="1538125"/>
    <lineage>
        <taxon>Eukaryota</taxon>
        <taxon>Metazoa</taxon>
        <taxon>Ecdysozoa</taxon>
        <taxon>Arthropoda</taxon>
        <taxon>Chelicerata</taxon>
        <taxon>Arachnida</taxon>
        <taxon>Araneae</taxon>
        <taxon>Araneomorphae</taxon>
        <taxon>Entelegynae</taxon>
        <taxon>Araneoidea</taxon>
        <taxon>Araneidae</taxon>
        <taxon>Caerostris</taxon>
    </lineage>
</organism>
<sequence>MMQVGRRSSRCGSANGSRRLVYLFRGTCAPSPLCLGWGWGWGMSVPKVSKGAQRASRTGPLMKCERLPILILSFGTSRGLFAAGGAAMGVVCMRGTSAAGLLAPSFSAVGSTFSAVCDPHTDASAPFPPRYPSKPPAISA</sequence>
<dbReference type="Proteomes" id="UP001054837">
    <property type="component" value="Unassembled WGS sequence"/>
</dbReference>
<accession>A0AAV4Q093</accession>
<protein>
    <submittedName>
        <fullName evidence="1">Uncharacterized protein</fullName>
    </submittedName>
</protein>
<dbReference type="AlphaFoldDB" id="A0AAV4Q093"/>
<keyword evidence="2" id="KW-1185">Reference proteome</keyword>
<evidence type="ECO:0000313" key="1">
    <source>
        <dbReference type="EMBL" id="GIY02536.1"/>
    </source>
</evidence>
<proteinExistence type="predicted"/>
<comment type="caution">
    <text evidence="1">The sequence shown here is derived from an EMBL/GenBank/DDBJ whole genome shotgun (WGS) entry which is preliminary data.</text>
</comment>
<name>A0AAV4Q093_9ARAC</name>